<evidence type="ECO:0000313" key="2">
    <source>
        <dbReference type="EMBL" id="PPK88362.1"/>
    </source>
</evidence>
<keyword evidence="3" id="KW-1185">Reference proteome</keyword>
<dbReference type="InterPro" id="IPR004919">
    <property type="entry name" value="GmrSD_N"/>
</dbReference>
<dbReference type="PANTHER" id="PTHR37292:SF2">
    <property type="entry name" value="DUF262 DOMAIN-CONTAINING PROTEIN"/>
    <property type="match status" value="1"/>
</dbReference>
<protein>
    <submittedName>
        <fullName evidence="2">Uncharacterized protein DUF262</fullName>
    </submittedName>
</protein>
<dbReference type="PANTHER" id="PTHR37292">
    <property type="entry name" value="VNG6097C"/>
    <property type="match status" value="1"/>
</dbReference>
<dbReference type="RefSeq" id="WP_104418913.1">
    <property type="nucleotide sequence ID" value="NZ_PTJC01000005.1"/>
</dbReference>
<evidence type="ECO:0000313" key="3">
    <source>
        <dbReference type="Proteomes" id="UP000237662"/>
    </source>
</evidence>
<name>A0A2S6IA56_9BACT</name>
<sequence>MTVSPSLTQKYNVNQQPIENILAWVRSGEIAIPEIQRPFVWDRSGVRNLMDSLFNGYPIGYIIVWKNPDVRLKDGSLSSGKKILIDGQQRVTALRAAINGEYVVNKSYKRIRIKIAFNPQEGKFEVQTPVIRKDKVWIPDISELFVGNGNAFTAISSYLTSNPEANQQAVIQTITALYDLMKKPVGVIELAPDLDIETVTEIFIRINSKGVELSQADFAMSKIAANETYGGQDLRKAIDYFSHLAVAPEYYEYVRDNDKEFAKTDYFAKMSWLKDEKDDLYDPSYTDMLRVSFGSEFNRGKLADLVSLLSGRNFETRTFEEEIAERSFDKLKDGVMKFMNETNFKRFLMIIRSAGFIDPAMIRSSNAVNFAYLVYLTLRTNGTEAAKIESYVRRWFVLTILTGRAVGSFESQFDYDLKRMAGVDFGEYLQSIESATLTEGYWEVALPEQHMDSSVRSSPYFQVFLASQVKARDKGFLSRDITVADLIMHRGDIHHLFPRKYLANEGLKRGQYNQIANYVYMQQEINIQIGAQSPEVYFRRILDQIDGGTIGYGAINNRQELIENLRQNCIPESIFDLTIDQYQDFLVERRKLMSEKIHEYYKML</sequence>
<dbReference type="AlphaFoldDB" id="A0A2S6IA56"/>
<dbReference type="OrthoDB" id="9798761at2"/>
<dbReference type="Proteomes" id="UP000237662">
    <property type="component" value="Unassembled WGS sequence"/>
</dbReference>
<reference evidence="2 3" key="1">
    <citation type="submission" date="2018-02" db="EMBL/GenBank/DDBJ databases">
        <title>Genomic Encyclopedia of Archaeal and Bacterial Type Strains, Phase II (KMG-II): from individual species to whole genera.</title>
        <authorList>
            <person name="Goeker M."/>
        </authorList>
    </citation>
    <scope>NUCLEOTIDE SEQUENCE [LARGE SCALE GENOMIC DNA]</scope>
    <source>
        <strain evidence="2 3">DSM 29526</strain>
    </source>
</reference>
<accession>A0A2S6IA56</accession>
<feature type="domain" description="GmrSD restriction endonucleases N-terminal" evidence="1">
    <location>
        <begin position="21"/>
        <end position="222"/>
    </location>
</feature>
<comment type="caution">
    <text evidence="2">The sequence shown here is derived from an EMBL/GenBank/DDBJ whole genome shotgun (WGS) entry which is preliminary data.</text>
</comment>
<dbReference type="Pfam" id="PF03235">
    <property type="entry name" value="GmrSD_N"/>
    <property type="match status" value="1"/>
</dbReference>
<dbReference type="EMBL" id="PTJC01000005">
    <property type="protein sequence ID" value="PPK88362.1"/>
    <property type="molecule type" value="Genomic_DNA"/>
</dbReference>
<gene>
    <name evidence="2" type="ORF">CLV84_1329</name>
</gene>
<organism evidence="2 3">
    <name type="scientific">Neolewinella xylanilytica</name>
    <dbReference type="NCBI Taxonomy" id="1514080"/>
    <lineage>
        <taxon>Bacteria</taxon>
        <taxon>Pseudomonadati</taxon>
        <taxon>Bacteroidota</taxon>
        <taxon>Saprospiria</taxon>
        <taxon>Saprospirales</taxon>
        <taxon>Lewinellaceae</taxon>
        <taxon>Neolewinella</taxon>
    </lineage>
</organism>
<evidence type="ECO:0000259" key="1">
    <source>
        <dbReference type="Pfam" id="PF03235"/>
    </source>
</evidence>
<proteinExistence type="predicted"/>